<feature type="coiled-coil region" evidence="2">
    <location>
        <begin position="243"/>
        <end position="270"/>
    </location>
</feature>
<dbReference type="InterPro" id="IPR039902">
    <property type="entry name" value="CCDC148/CCDC112"/>
</dbReference>
<evidence type="ECO:0000256" key="2">
    <source>
        <dbReference type="SAM" id="Coils"/>
    </source>
</evidence>
<feature type="compositionally biased region" description="Low complexity" evidence="3">
    <location>
        <begin position="306"/>
        <end position="315"/>
    </location>
</feature>
<dbReference type="KEGG" id="ccal:108632846"/>
<accession>A0AAJ7NFS7</accession>
<keyword evidence="4" id="KW-1185">Reference proteome</keyword>
<gene>
    <name evidence="5" type="primary">LOC108632846</name>
</gene>
<name>A0AAJ7NFS7_9HYME</name>
<dbReference type="PANTHER" id="PTHR21549:SF0">
    <property type="entry name" value="COILED-COIL DOMAIN-CONTAINING PROTEIN 112"/>
    <property type="match status" value="1"/>
</dbReference>
<dbReference type="PANTHER" id="PTHR21549">
    <property type="entry name" value="MUTATED IN BLADDER CANCER 1"/>
    <property type="match status" value="1"/>
</dbReference>
<dbReference type="RefSeq" id="XP_017893162.1">
    <property type="nucleotide sequence ID" value="XM_018037673.2"/>
</dbReference>
<evidence type="ECO:0000313" key="5">
    <source>
        <dbReference type="RefSeq" id="XP_017893162.1"/>
    </source>
</evidence>
<reference evidence="5" key="1">
    <citation type="submission" date="2025-08" db="UniProtKB">
        <authorList>
            <consortium name="RefSeq"/>
        </authorList>
    </citation>
    <scope>IDENTIFICATION</scope>
    <source>
        <tissue evidence="5">Whole body</tissue>
    </source>
</reference>
<keyword evidence="1 2" id="KW-0175">Coiled coil</keyword>
<sequence length="488" mass="57900">MNANSRISVEKRKESIRKKITSAEKNLYMKPLLRLKQQEEILEKGLIGAMENMKIGSNLLHDIVHEHRELSSKRQIFLNTLHDNVKDITAEMESVKEIAENPEAIQKLDVNTYKLRLIKLSQKMQDFKKSCPIQTLMDERVALDSELNEFEIDLQKCEKIQQSETCFPFKTESSKGKLEFRDVDDFHSLVAMTGHTENWSTEDHLFFLKMRKKCESIPALVAAIQNKCPDLSIETIVNHEAWYKHYESLREKQKAAVKEWRRRKESDRNRNIDKAEEEINDCNVDNDFSNDTIKEKKAIDVKKTRSPSSSASSSTSEKKELIKKWKMERESKRSMDEEQLRTQRRLSKEMDENRRRRRREKMQAALDEYKRKKSLENAIKETEQLSKEKCKYDVTLVKAFRKQDKEFTKKRNDLISRSKKPSRSELVNIKRVELVEARDYSTLLDSTKVWREKCKTDFPKRSNEPRFIKDVPRICIRWRNEESDDLRI</sequence>
<feature type="compositionally biased region" description="Basic and acidic residues" evidence="3">
    <location>
        <begin position="316"/>
        <end position="354"/>
    </location>
</feature>
<proteinExistence type="predicted"/>
<protein>
    <submittedName>
        <fullName evidence="5">Coiled-coil domain-containing protein 112-like</fullName>
    </submittedName>
</protein>
<evidence type="ECO:0000313" key="4">
    <source>
        <dbReference type="Proteomes" id="UP000694925"/>
    </source>
</evidence>
<feature type="region of interest" description="Disordered" evidence="3">
    <location>
        <begin position="299"/>
        <end position="364"/>
    </location>
</feature>
<dbReference type="GeneID" id="108632846"/>
<dbReference type="AlphaFoldDB" id="A0AAJ7NFS7"/>
<evidence type="ECO:0000256" key="3">
    <source>
        <dbReference type="SAM" id="MobiDB-lite"/>
    </source>
</evidence>
<dbReference type="Proteomes" id="UP000694925">
    <property type="component" value="Unplaced"/>
</dbReference>
<organism evidence="4 5">
    <name type="scientific">Ceratina calcarata</name>
    <dbReference type="NCBI Taxonomy" id="156304"/>
    <lineage>
        <taxon>Eukaryota</taxon>
        <taxon>Metazoa</taxon>
        <taxon>Ecdysozoa</taxon>
        <taxon>Arthropoda</taxon>
        <taxon>Hexapoda</taxon>
        <taxon>Insecta</taxon>
        <taxon>Pterygota</taxon>
        <taxon>Neoptera</taxon>
        <taxon>Endopterygota</taxon>
        <taxon>Hymenoptera</taxon>
        <taxon>Apocrita</taxon>
        <taxon>Aculeata</taxon>
        <taxon>Apoidea</taxon>
        <taxon>Anthophila</taxon>
        <taxon>Apidae</taxon>
        <taxon>Ceratina</taxon>
        <taxon>Zadontomerus</taxon>
    </lineage>
</organism>
<evidence type="ECO:0000256" key="1">
    <source>
        <dbReference type="ARBA" id="ARBA00023054"/>
    </source>
</evidence>